<gene>
    <name evidence="4" type="ORF">CVIRNUC_008803</name>
</gene>
<name>A0AAV1II25_9CHLO</name>
<feature type="domain" description="J" evidence="3">
    <location>
        <begin position="64"/>
        <end position="140"/>
    </location>
</feature>
<dbReference type="AlphaFoldDB" id="A0AAV1II25"/>
<dbReference type="SUPFAM" id="SSF46565">
    <property type="entry name" value="Chaperone J-domain"/>
    <property type="match status" value="1"/>
</dbReference>
<dbReference type="CDD" id="cd06257">
    <property type="entry name" value="DnaJ"/>
    <property type="match status" value="1"/>
</dbReference>
<evidence type="ECO:0000313" key="5">
    <source>
        <dbReference type="Proteomes" id="UP001314263"/>
    </source>
</evidence>
<feature type="region of interest" description="Disordered" evidence="2">
    <location>
        <begin position="194"/>
        <end position="249"/>
    </location>
</feature>
<feature type="coiled-coil region" evidence="1">
    <location>
        <begin position="132"/>
        <end position="192"/>
    </location>
</feature>
<dbReference type="PROSITE" id="PS50076">
    <property type="entry name" value="DNAJ_2"/>
    <property type="match status" value="1"/>
</dbReference>
<organism evidence="4 5">
    <name type="scientific">Coccomyxa viridis</name>
    <dbReference type="NCBI Taxonomy" id="1274662"/>
    <lineage>
        <taxon>Eukaryota</taxon>
        <taxon>Viridiplantae</taxon>
        <taxon>Chlorophyta</taxon>
        <taxon>core chlorophytes</taxon>
        <taxon>Trebouxiophyceae</taxon>
        <taxon>Trebouxiophyceae incertae sedis</taxon>
        <taxon>Coccomyxaceae</taxon>
        <taxon>Coccomyxa</taxon>
    </lineage>
</organism>
<dbReference type="Gene3D" id="1.10.287.110">
    <property type="entry name" value="DnaJ domain"/>
    <property type="match status" value="1"/>
</dbReference>
<comment type="caution">
    <text evidence="4">The sequence shown here is derived from an EMBL/GenBank/DDBJ whole genome shotgun (WGS) entry which is preliminary data.</text>
</comment>
<evidence type="ECO:0000313" key="4">
    <source>
        <dbReference type="EMBL" id="CAK0785593.1"/>
    </source>
</evidence>
<sequence length="249" mass="28898">MDERLISRRFNVALSKEETADGRSLNDIRRDAEEDEEYLLRKAASPMDVKDAIKRILLAKKDRDFFRLLELPLPEMDDLDRVTWNVSSAEVSKAYRRLSVLVHPDKNPGGDAREAFEALNEAHRHLRDRGGLEEMLNKQAEAARKRREAAEASATPEERVVLYAAKQERAKLLQKQEQAERQAAVIRQMEARQLEARRKREMRSSYRKEEEGADLEKDGEDDEQQEGERLDIKKASRAKSKSKKPRLIF</sequence>
<dbReference type="PANTHER" id="PTHR46620">
    <property type="entry name" value="J DOMAIN-CONTAINING PROTEIN SPF31"/>
    <property type="match status" value="1"/>
</dbReference>
<dbReference type="Proteomes" id="UP001314263">
    <property type="component" value="Unassembled WGS sequence"/>
</dbReference>
<accession>A0AAV1II25</accession>
<dbReference type="PRINTS" id="PR00625">
    <property type="entry name" value="JDOMAIN"/>
</dbReference>
<dbReference type="EMBL" id="CAUYUE010000012">
    <property type="protein sequence ID" value="CAK0785593.1"/>
    <property type="molecule type" value="Genomic_DNA"/>
</dbReference>
<protein>
    <recommendedName>
        <fullName evidence="3">J domain-containing protein</fullName>
    </recommendedName>
</protein>
<feature type="compositionally biased region" description="Basic residues" evidence="2">
    <location>
        <begin position="235"/>
        <end position="249"/>
    </location>
</feature>
<dbReference type="SMART" id="SM00271">
    <property type="entry name" value="DnaJ"/>
    <property type="match status" value="1"/>
</dbReference>
<dbReference type="InterPro" id="IPR036869">
    <property type="entry name" value="J_dom_sf"/>
</dbReference>
<evidence type="ECO:0000256" key="1">
    <source>
        <dbReference type="SAM" id="Coils"/>
    </source>
</evidence>
<proteinExistence type="predicted"/>
<keyword evidence="5" id="KW-1185">Reference proteome</keyword>
<reference evidence="4 5" key="1">
    <citation type="submission" date="2023-10" db="EMBL/GenBank/DDBJ databases">
        <authorList>
            <person name="Maclean D."/>
            <person name="Macfadyen A."/>
        </authorList>
    </citation>
    <scope>NUCLEOTIDE SEQUENCE [LARGE SCALE GENOMIC DNA]</scope>
</reference>
<dbReference type="PANTHER" id="PTHR46620:SF1">
    <property type="entry name" value="J DOMAIN-CONTAINING PROTEIN SPF31"/>
    <property type="match status" value="1"/>
</dbReference>
<dbReference type="InterPro" id="IPR001623">
    <property type="entry name" value="DnaJ_domain"/>
</dbReference>
<feature type="compositionally biased region" description="Basic and acidic residues" evidence="2">
    <location>
        <begin position="194"/>
        <end position="216"/>
    </location>
</feature>
<keyword evidence="1" id="KW-0175">Coiled coil</keyword>
<dbReference type="Pfam" id="PF00226">
    <property type="entry name" value="DnaJ"/>
    <property type="match status" value="1"/>
</dbReference>
<evidence type="ECO:0000259" key="3">
    <source>
        <dbReference type="PROSITE" id="PS50076"/>
    </source>
</evidence>
<evidence type="ECO:0000256" key="2">
    <source>
        <dbReference type="SAM" id="MobiDB-lite"/>
    </source>
</evidence>